<dbReference type="SUPFAM" id="SSF56281">
    <property type="entry name" value="Metallo-hydrolase/oxidoreductase"/>
    <property type="match status" value="1"/>
</dbReference>
<name>M3BS70_SPHMS</name>
<keyword evidence="3" id="KW-1185">Reference proteome</keyword>
<gene>
    <name evidence="2" type="ORF">SEPMUDRAFT_151826</name>
</gene>
<feature type="region of interest" description="Disordered" evidence="1">
    <location>
        <begin position="243"/>
        <end position="274"/>
    </location>
</feature>
<proteinExistence type="predicted"/>
<dbReference type="RefSeq" id="XP_016757049.1">
    <property type="nucleotide sequence ID" value="XM_016907068.1"/>
</dbReference>
<sequence>MSLTVHQLNADSCFLLTFRPSCAAQTLEGKFPGSFSILVDPWLDGASSVFHPKFATTYHSEPSAIRSLRELKDEIDVVVISQDKPDHCHRETLCSLDKSTKTKIFATPKAAFKIRDWKHFDDPSIIEEIPTYCTSKGAAAFVRIPIEPHPPSTAVGEITITNVTTKGDLARLHNAIGITYRPPGTALTTVEDNAIKIGDLSMSAHSGTTKTSSKTIRKKPSISSHFGISKRISLRSLSLPTSANPASNTIDARHPASTSFNNKPHAPGSPTQQQPAEAVLSVLYTPHGIDFANLRSYIVHHLAPLPGAVPITALFHAFNVEANPKILGGLISGGAPGGINIVREVDTKYWISAHDEIKKNEGWATKFMSSTVYGVEEVTRLLRETEGISSMRGKSTIVEALGNGGIKTF</sequence>
<dbReference type="OMA" id="WIPAKRD"/>
<organism evidence="2 3">
    <name type="scientific">Sphaerulina musiva (strain SO2202)</name>
    <name type="common">Poplar stem canker fungus</name>
    <name type="synonym">Septoria musiva</name>
    <dbReference type="NCBI Taxonomy" id="692275"/>
    <lineage>
        <taxon>Eukaryota</taxon>
        <taxon>Fungi</taxon>
        <taxon>Dikarya</taxon>
        <taxon>Ascomycota</taxon>
        <taxon>Pezizomycotina</taxon>
        <taxon>Dothideomycetes</taxon>
        <taxon>Dothideomycetidae</taxon>
        <taxon>Mycosphaerellales</taxon>
        <taxon>Mycosphaerellaceae</taxon>
        <taxon>Sphaerulina</taxon>
    </lineage>
</organism>
<dbReference type="HOGENOM" id="CLU_047435_2_0_1"/>
<dbReference type="InterPro" id="IPR036866">
    <property type="entry name" value="RibonucZ/Hydroxyglut_hydro"/>
</dbReference>
<dbReference type="Pfam" id="PF13483">
    <property type="entry name" value="Lactamase_B_3"/>
    <property type="match status" value="1"/>
</dbReference>
<evidence type="ECO:0000313" key="2">
    <source>
        <dbReference type="EMBL" id="EMF08928.1"/>
    </source>
</evidence>
<accession>M3BS70</accession>
<feature type="compositionally biased region" description="Polar residues" evidence="1">
    <location>
        <begin position="243"/>
        <end position="262"/>
    </location>
</feature>
<dbReference type="EMBL" id="KB456270">
    <property type="protein sequence ID" value="EMF08928.1"/>
    <property type="molecule type" value="Genomic_DNA"/>
</dbReference>
<dbReference type="Gene3D" id="3.60.15.10">
    <property type="entry name" value="Ribonuclease Z/Hydroxyacylglutathione hydrolase-like"/>
    <property type="match status" value="1"/>
</dbReference>
<reference evidence="2 3" key="1">
    <citation type="journal article" date="2012" name="PLoS Pathog.">
        <title>Diverse lifestyles and strategies of plant pathogenesis encoded in the genomes of eighteen Dothideomycetes fungi.</title>
        <authorList>
            <person name="Ohm R.A."/>
            <person name="Feau N."/>
            <person name="Henrissat B."/>
            <person name="Schoch C.L."/>
            <person name="Horwitz B.A."/>
            <person name="Barry K.W."/>
            <person name="Condon B.J."/>
            <person name="Copeland A.C."/>
            <person name="Dhillon B."/>
            <person name="Glaser F."/>
            <person name="Hesse C.N."/>
            <person name="Kosti I."/>
            <person name="LaButti K."/>
            <person name="Lindquist E.A."/>
            <person name="Lucas S."/>
            <person name="Salamov A.A."/>
            <person name="Bradshaw R.E."/>
            <person name="Ciuffetti L."/>
            <person name="Hamelin R.C."/>
            <person name="Kema G.H.J."/>
            <person name="Lawrence C."/>
            <person name="Scott J.A."/>
            <person name="Spatafora J.W."/>
            <person name="Turgeon B.G."/>
            <person name="de Wit P.J.G.M."/>
            <person name="Zhong S."/>
            <person name="Goodwin S.B."/>
            <person name="Grigoriev I.V."/>
        </authorList>
    </citation>
    <scope>NUCLEOTIDE SEQUENCE [LARGE SCALE GENOMIC DNA]</scope>
    <source>
        <strain evidence="2 3">SO2202</strain>
    </source>
</reference>
<dbReference type="PANTHER" id="PTHR36142:SF5">
    <property type="entry name" value="METALLO-BETA-LACTAMASE DOMAIN-CONTAINING PROTEIN"/>
    <property type="match status" value="1"/>
</dbReference>
<dbReference type="Proteomes" id="UP000016931">
    <property type="component" value="Unassembled WGS sequence"/>
</dbReference>
<dbReference type="STRING" id="692275.M3BS70"/>
<dbReference type="PANTHER" id="PTHR36142">
    <property type="entry name" value="METALLO-HYDROLASE/OXIDOREDUCTASE SUPERFAMILY PROTEIN"/>
    <property type="match status" value="1"/>
</dbReference>
<dbReference type="GeneID" id="27904205"/>
<evidence type="ECO:0000256" key="1">
    <source>
        <dbReference type="SAM" id="MobiDB-lite"/>
    </source>
</evidence>
<evidence type="ECO:0000313" key="3">
    <source>
        <dbReference type="Proteomes" id="UP000016931"/>
    </source>
</evidence>
<dbReference type="OrthoDB" id="332863at2759"/>
<protein>
    <submittedName>
        <fullName evidence="2">Uncharacterized protein</fullName>
    </submittedName>
</protein>
<dbReference type="eggNOG" id="ENOG502S7AM">
    <property type="taxonomic scope" value="Eukaryota"/>
</dbReference>
<dbReference type="AlphaFoldDB" id="M3BS70"/>